<dbReference type="Gene3D" id="3.40.50.880">
    <property type="match status" value="1"/>
</dbReference>
<feature type="compositionally biased region" description="Basic and acidic residues" evidence="1">
    <location>
        <begin position="242"/>
        <end position="252"/>
    </location>
</feature>
<organism evidence="3 4">
    <name type="scientific">Monilinia fructicola</name>
    <name type="common">Brown rot fungus</name>
    <name type="synonym">Ciboria fructicola</name>
    <dbReference type="NCBI Taxonomy" id="38448"/>
    <lineage>
        <taxon>Eukaryota</taxon>
        <taxon>Fungi</taxon>
        <taxon>Dikarya</taxon>
        <taxon>Ascomycota</taxon>
        <taxon>Pezizomycotina</taxon>
        <taxon>Leotiomycetes</taxon>
        <taxon>Helotiales</taxon>
        <taxon>Sclerotiniaceae</taxon>
        <taxon>Monilinia</taxon>
    </lineage>
</organism>
<feature type="region of interest" description="Disordered" evidence="1">
    <location>
        <begin position="242"/>
        <end position="269"/>
    </location>
</feature>
<evidence type="ECO:0000313" key="3">
    <source>
        <dbReference type="EMBL" id="KAA8572122.1"/>
    </source>
</evidence>
<dbReference type="EMBL" id="VICG01000005">
    <property type="protein sequence ID" value="KAA8572122.1"/>
    <property type="molecule type" value="Genomic_DNA"/>
</dbReference>
<evidence type="ECO:0000313" key="4">
    <source>
        <dbReference type="Proteomes" id="UP000322873"/>
    </source>
</evidence>
<reference evidence="3 4" key="1">
    <citation type="submission" date="2019-06" db="EMBL/GenBank/DDBJ databases">
        <title>Genome Sequence of the Brown Rot Fungal Pathogen Monilinia fructicola.</title>
        <authorList>
            <person name="De Miccolis Angelini R.M."/>
            <person name="Landi L."/>
            <person name="Abate D."/>
            <person name="Pollastro S."/>
            <person name="Romanazzi G."/>
            <person name="Faretra F."/>
        </authorList>
    </citation>
    <scope>NUCLEOTIDE SEQUENCE [LARGE SCALE GENOMIC DNA]</scope>
    <source>
        <strain evidence="3 4">Mfrc123</strain>
    </source>
</reference>
<dbReference type="AlphaFoldDB" id="A0A5M9JWF7"/>
<evidence type="ECO:0000256" key="1">
    <source>
        <dbReference type="SAM" id="MobiDB-lite"/>
    </source>
</evidence>
<feature type="domain" description="DJ-1/PfpI" evidence="2">
    <location>
        <begin position="109"/>
        <end position="213"/>
    </location>
</feature>
<dbReference type="PANTHER" id="PTHR43130">
    <property type="entry name" value="ARAC-FAMILY TRANSCRIPTIONAL REGULATOR"/>
    <property type="match status" value="1"/>
</dbReference>
<dbReference type="VEuPathDB" id="FungiDB:MFRU_018g01240"/>
<dbReference type="SUPFAM" id="SSF52317">
    <property type="entry name" value="Class I glutamine amidotransferase-like"/>
    <property type="match status" value="1"/>
</dbReference>
<keyword evidence="4" id="KW-1185">Reference proteome</keyword>
<dbReference type="PANTHER" id="PTHR43130:SF3">
    <property type="entry name" value="HTH-TYPE TRANSCRIPTIONAL REGULATOR RV1931C"/>
    <property type="match status" value="1"/>
</dbReference>
<dbReference type="Pfam" id="PF01965">
    <property type="entry name" value="DJ-1_PfpI"/>
    <property type="match status" value="1"/>
</dbReference>
<protein>
    <recommendedName>
        <fullName evidence="2">DJ-1/PfpI domain-containing protein</fullName>
    </recommendedName>
</protein>
<comment type="caution">
    <text evidence="3">The sequence shown here is derived from an EMBL/GenBank/DDBJ whole genome shotgun (WGS) entry which is preliminary data.</text>
</comment>
<dbReference type="Proteomes" id="UP000322873">
    <property type="component" value="Unassembled WGS sequence"/>
</dbReference>
<proteinExistence type="predicted"/>
<dbReference type="InterPro" id="IPR002818">
    <property type="entry name" value="DJ-1/PfpI"/>
</dbReference>
<dbReference type="InterPro" id="IPR052158">
    <property type="entry name" value="INH-QAR"/>
</dbReference>
<dbReference type="InterPro" id="IPR029062">
    <property type="entry name" value="Class_I_gatase-like"/>
</dbReference>
<accession>A0A5M9JWF7</accession>
<name>A0A5M9JWF7_MONFR</name>
<evidence type="ECO:0000259" key="2">
    <source>
        <dbReference type="Pfam" id="PF01965"/>
    </source>
</evidence>
<sequence>MSSNDFTNRGMIGYTYSSINPHSSSFHHLHRNHHSIESTRSISNSFTNNFIQVQLQSIHFDKPIQSQSCQQLIFPSSKCYSHFMLHDVNDPKSKAFDCKFVAAEEFTLSNQGAAFRAHFNYKDAYANLSDYDILIVPGGGSDQVLKNKAEPLGLIRAFSDLQKKHPEKERTLLSICTGSLFLAQQGILHGLAATTHPDYFAKFENINSEAAQRDLAERCDVVEERYVVNNLRFDIDSPEESQYVRRKSDARRPSNARKGSNAWKESNNRRESNARRAALRLGGLRVITTGAITCGLDASLYLVSVMVNEETAAEIAKFMEYEWKKGIVIDSFGRVMDGNGRTGTVYDMIRYDISVDGLAIILQSQLFLLF</sequence>
<gene>
    <name evidence="3" type="ORF">EYC84_002041</name>
</gene>